<dbReference type="HOGENOM" id="CLU_003041_1_3_1"/>
<dbReference type="GO" id="GO:0016787">
    <property type="term" value="F:hydrolase activity"/>
    <property type="evidence" value="ECO:0007669"/>
    <property type="project" value="UniProtKB-KW"/>
</dbReference>
<feature type="region of interest" description="Disordered" evidence="6">
    <location>
        <begin position="1"/>
        <end position="20"/>
    </location>
</feature>
<organism evidence="9 10">
    <name type="scientific">Sphaerobolus stellatus (strain SS14)</name>
    <dbReference type="NCBI Taxonomy" id="990650"/>
    <lineage>
        <taxon>Eukaryota</taxon>
        <taxon>Fungi</taxon>
        <taxon>Dikarya</taxon>
        <taxon>Basidiomycota</taxon>
        <taxon>Agaricomycotina</taxon>
        <taxon>Agaricomycetes</taxon>
        <taxon>Phallomycetidae</taxon>
        <taxon>Geastrales</taxon>
        <taxon>Sphaerobolaceae</taxon>
        <taxon>Sphaerobolus</taxon>
    </lineage>
</organism>
<evidence type="ECO:0000256" key="2">
    <source>
        <dbReference type="ARBA" id="ARBA00022801"/>
    </source>
</evidence>
<reference evidence="9 10" key="1">
    <citation type="submission" date="2014-06" db="EMBL/GenBank/DDBJ databases">
        <title>Evolutionary Origins and Diversification of the Mycorrhizal Mutualists.</title>
        <authorList>
            <consortium name="DOE Joint Genome Institute"/>
            <consortium name="Mycorrhizal Genomics Consortium"/>
            <person name="Kohler A."/>
            <person name="Kuo A."/>
            <person name="Nagy L.G."/>
            <person name="Floudas D."/>
            <person name="Copeland A."/>
            <person name="Barry K.W."/>
            <person name="Cichocki N."/>
            <person name="Veneault-Fourrey C."/>
            <person name="LaButti K."/>
            <person name="Lindquist E.A."/>
            <person name="Lipzen A."/>
            <person name="Lundell T."/>
            <person name="Morin E."/>
            <person name="Murat C."/>
            <person name="Riley R."/>
            <person name="Ohm R."/>
            <person name="Sun H."/>
            <person name="Tunlid A."/>
            <person name="Henrissat B."/>
            <person name="Grigoriev I.V."/>
            <person name="Hibbett D.S."/>
            <person name="Martin F."/>
        </authorList>
    </citation>
    <scope>NUCLEOTIDE SEQUENCE [LARGE SCALE GENOMIC DNA]</scope>
    <source>
        <strain evidence="9 10">SS14</strain>
    </source>
</reference>
<dbReference type="SUPFAM" id="SSF52540">
    <property type="entry name" value="P-loop containing nucleoside triphosphate hydrolases"/>
    <property type="match status" value="1"/>
</dbReference>
<dbReference type="Pfam" id="PF00270">
    <property type="entry name" value="DEAD"/>
    <property type="match status" value="1"/>
</dbReference>
<evidence type="ECO:0000313" key="10">
    <source>
        <dbReference type="Proteomes" id="UP000054279"/>
    </source>
</evidence>
<dbReference type="GO" id="GO:0005524">
    <property type="term" value="F:ATP binding"/>
    <property type="evidence" value="ECO:0007669"/>
    <property type="project" value="UniProtKB-UniRule"/>
</dbReference>
<evidence type="ECO:0000256" key="6">
    <source>
        <dbReference type="SAM" id="MobiDB-lite"/>
    </source>
</evidence>
<dbReference type="InterPro" id="IPR011545">
    <property type="entry name" value="DEAD/DEAH_box_helicase_dom"/>
</dbReference>
<dbReference type="CDD" id="cd18787">
    <property type="entry name" value="SF2_C_DEAD"/>
    <property type="match status" value="1"/>
</dbReference>
<keyword evidence="5" id="KW-0347">Helicase</keyword>
<dbReference type="SMART" id="SM00487">
    <property type="entry name" value="DEXDc"/>
    <property type="match status" value="1"/>
</dbReference>
<dbReference type="InterPro" id="IPR014001">
    <property type="entry name" value="Helicase_ATP-bd"/>
</dbReference>
<comment type="similarity">
    <text evidence="5">Belongs to the DEAD box helicase family.</text>
</comment>
<dbReference type="PANTHER" id="PTHR24031">
    <property type="entry name" value="RNA HELICASE"/>
    <property type="match status" value="1"/>
</dbReference>
<dbReference type="InterPro" id="IPR027417">
    <property type="entry name" value="P-loop_NTPase"/>
</dbReference>
<evidence type="ECO:0000256" key="1">
    <source>
        <dbReference type="ARBA" id="ARBA00022741"/>
    </source>
</evidence>
<dbReference type="EMBL" id="KN837237">
    <property type="protein sequence ID" value="KIJ31744.1"/>
    <property type="molecule type" value="Genomic_DNA"/>
</dbReference>
<evidence type="ECO:0000256" key="4">
    <source>
        <dbReference type="ARBA" id="ARBA00022884"/>
    </source>
</evidence>
<dbReference type="PROSITE" id="PS51194">
    <property type="entry name" value="HELICASE_CTER"/>
    <property type="match status" value="1"/>
</dbReference>
<dbReference type="AlphaFoldDB" id="A0A0C9UB11"/>
<name>A0A0C9UB11_SPHS4</name>
<dbReference type="Gene3D" id="3.40.50.300">
    <property type="entry name" value="P-loop containing nucleotide triphosphate hydrolases"/>
    <property type="match status" value="2"/>
</dbReference>
<feature type="domain" description="Helicase ATP-binding" evidence="7">
    <location>
        <begin position="56"/>
        <end position="240"/>
    </location>
</feature>
<evidence type="ECO:0000259" key="8">
    <source>
        <dbReference type="PROSITE" id="PS51194"/>
    </source>
</evidence>
<keyword evidence="1 5" id="KW-0547">Nucleotide-binding</keyword>
<accession>A0A0C9UB11</accession>
<sequence length="445" mass="48725">MTPATQVRRPSLPPAPAHPPHMSNVRFADYAAKGLNATLAHSIPFEYCTPIQAATLDAILTGEDVYVKAKTDTGKTLAFIIPTIQRILGQNATGKDVLSLILSPTRELAQQIASEAEMVLTGAGLKDKIGVQTFVGGLEIKKDLRRIKNERLDLVIATPGRLIDLIENHRFRERLQTVSTLVLDEGDRLLDTGFKQALHQIWDSLPPRTQVARQTLFFSATFPPDFQKIAQLFLLPTQQNISTISESERATHEHVPQSCQTVPMDQLYPATAALLSRWLKEDQNCEVILFANTAVGAGVFGDMAATLTALQPQLGTSVFTTHSRLSQSRRTRAIEDFKKSKSGVLVSSDVTARGIDIPDVTHVLQVGIPSSVEQYVHRLGRTARAGKAGSGTRLLSDFERPFLKWKGVPELNIQPLSPSHLGSFLPPYLYSSCTGLALCKKLHGG</sequence>
<dbReference type="PROSITE" id="PS51192">
    <property type="entry name" value="HELICASE_ATP_BIND_1"/>
    <property type="match status" value="1"/>
</dbReference>
<keyword evidence="3 5" id="KW-0067">ATP-binding</keyword>
<evidence type="ECO:0000259" key="7">
    <source>
        <dbReference type="PROSITE" id="PS51192"/>
    </source>
</evidence>
<dbReference type="GO" id="GO:0003724">
    <property type="term" value="F:RNA helicase activity"/>
    <property type="evidence" value="ECO:0007669"/>
    <property type="project" value="UniProtKB-EC"/>
</dbReference>
<evidence type="ECO:0000256" key="3">
    <source>
        <dbReference type="ARBA" id="ARBA00022840"/>
    </source>
</evidence>
<dbReference type="Pfam" id="PF00271">
    <property type="entry name" value="Helicase_C"/>
    <property type="match status" value="1"/>
</dbReference>
<keyword evidence="4 5" id="KW-0694">RNA-binding</keyword>
<comment type="domain">
    <text evidence="5">The Q motif is unique to and characteristic of the DEAD box family of RNA helicases and controls ATP binding and hydrolysis.</text>
</comment>
<dbReference type="InterPro" id="IPR001650">
    <property type="entry name" value="Helicase_C-like"/>
</dbReference>
<dbReference type="EC" id="3.6.4.13" evidence="5"/>
<dbReference type="Proteomes" id="UP000054279">
    <property type="component" value="Unassembled WGS sequence"/>
</dbReference>
<proteinExistence type="inferred from homology"/>
<protein>
    <recommendedName>
        <fullName evidence="5">ATP-dependent RNA helicase</fullName>
        <ecNumber evidence="5">3.6.4.13</ecNumber>
    </recommendedName>
</protein>
<comment type="catalytic activity">
    <reaction evidence="5">
        <text>ATP + H2O = ADP + phosphate + H(+)</text>
        <dbReference type="Rhea" id="RHEA:13065"/>
        <dbReference type="ChEBI" id="CHEBI:15377"/>
        <dbReference type="ChEBI" id="CHEBI:15378"/>
        <dbReference type="ChEBI" id="CHEBI:30616"/>
        <dbReference type="ChEBI" id="CHEBI:43474"/>
        <dbReference type="ChEBI" id="CHEBI:456216"/>
        <dbReference type="EC" id="3.6.4.13"/>
    </reaction>
</comment>
<dbReference type="OrthoDB" id="193716at2759"/>
<evidence type="ECO:0000256" key="5">
    <source>
        <dbReference type="RuleBase" id="RU365068"/>
    </source>
</evidence>
<feature type="domain" description="Helicase C-terminal" evidence="8">
    <location>
        <begin position="274"/>
        <end position="425"/>
    </location>
</feature>
<keyword evidence="2 5" id="KW-0378">Hydrolase</keyword>
<dbReference type="GO" id="GO:0003723">
    <property type="term" value="F:RNA binding"/>
    <property type="evidence" value="ECO:0007669"/>
    <property type="project" value="UniProtKB-UniRule"/>
</dbReference>
<dbReference type="SMART" id="SM00490">
    <property type="entry name" value="HELICc"/>
    <property type="match status" value="1"/>
</dbReference>
<comment type="function">
    <text evidence="5">RNA helicase.</text>
</comment>
<gene>
    <name evidence="9" type="ORF">M422DRAFT_185519</name>
</gene>
<evidence type="ECO:0000313" key="9">
    <source>
        <dbReference type="EMBL" id="KIJ31744.1"/>
    </source>
</evidence>
<keyword evidence="10" id="KW-1185">Reference proteome</keyword>